<dbReference type="Proteomes" id="UP000824041">
    <property type="component" value="Unassembled WGS sequence"/>
</dbReference>
<dbReference type="AlphaFoldDB" id="A0A9D2DTD0"/>
<name>A0A9D2DTD0_9FIRM</name>
<organism evidence="2 3">
    <name type="scientific">Candidatus Blautia faecigallinarum</name>
    <dbReference type="NCBI Taxonomy" id="2838488"/>
    <lineage>
        <taxon>Bacteria</taxon>
        <taxon>Bacillati</taxon>
        <taxon>Bacillota</taxon>
        <taxon>Clostridia</taxon>
        <taxon>Lachnospirales</taxon>
        <taxon>Lachnospiraceae</taxon>
        <taxon>Blautia</taxon>
    </lineage>
</organism>
<feature type="transmembrane region" description="Helical" evidence="1">
    <location>
        <begin position="207"/>
        <end position="225"/>
    </location>
</feature>
<sequence>MLNMIKMDLYRMFHMKSFYIVWMVLAAGILFTTYMSRLDVETFKDMTQEERSVSAAEEETVQEGTDQVNFGMDVTLPTRPGDQVTLLDLVYANFRGKFVVLFFLIFAVLYSSADIGSGYIKNIGGQVRDRSALVLSRAAVLLVYTLLSMILYLVIQGICQRMVFGYFVLGESGRFWNYVGVQTALHGALVLIAMAIAVIVKYNVISMTVSILLTMNMLVIFYSALDKALAKLGLEDFHIIEHTVTGKMSLLSMNAGTKESLLALLTAAVFGIVAAAVSAAVFRQRDI</sequence>
<evidence type="ECO:0000313" key="3">
    <source>
        <dbReference type="Proteomes" id="UP000824041"/>
    </source>
</evidence>
<feature type="transmembrane region" description="Helical" evidence="1">
    <location>
        <begin position="261"/>
        <end position="282"/>
    </location>
</feature>
<feature type="transmembrane region" description="Helical" evidence="1">
    <location>
        <begin position="132"/>
        <end position="155"/>
    </location>
</feature>
<keyword evidence="1" id="KW-0472">Membrane</keyword>
<feature type="transmembrane region" description="Helical" evidence="1">
    <location>
        <begin position="175"/>
        <end position="200"/>
    </location>
</feature>
<gene>
    <name evidence="2" type="ORF">IAA21_07995</name>
</gene>
<evidence type="ECO:0000313" key="2">
    <source>
        <dbReference type="EMBL" id="HIZ22718.1"/>
    </source>
</evidence>
<accession>A0A9D2DTD0</accession>
<keyword evidence="1" id="KW-1133">Transmembrane helix</keyword>
<proteinExistence type="predicted"/>
<evidence type="ECO:0000256" key="1">
    <source>
        <dbReference type="SAM" id="Phobius"/>
    </source>
</evidence>
<dbReference type="EMBL" id="DXBU01000108">
    <property type="protein sequence ID" value="HIZ22718.1"/>
    <property type="molecule type" value="Genomic_DNA"/>
</dbReference>
<reference evidence="2" key="1">
    <citation type="journal article" date="2021" name="PeerJ">
        <title>Extensive microbial diversity within the chicken gut microbiome revealed by metagenomics and culture.</title>
        <authorList>
            <person name="Gilroy R."/>
            <person name="Ravi A."/>
            <person name="Getino M."/>
            <person name="Pursley I."/>
            <person name="Horton D.L."/>
            <person name="Alikhan N.F."/>
            <person name="Baker D."/>
            <person name="Gharbi K."/>
            <person name="Hall N."/>
            <person name="Watson M."/>
            <person name="Adriaenssens E.M."/>
            <person name="Foster-Nyarko E."/>
            <person name="Jarju S."/>
            <person name="Secka A."/>
            <person name="Antonio M."/>
            <person name="Oren A."/>
            <person name="Chaudhuri R.R."/>
            <person name="La Ragione R."/>
            <person name="Hildebrand F."/>
            <person name="Pallen M.J."/>
        </authorList>
    </citation>
    <scope>NUCLEOTIDE SEQUENCE</scope>
    <source>
        <strain evidence="2">14324</strain>
    </source>
</reference>
<protein>
    <submittedName>
        <fullName evidence="2">ABC transporter permease</fullName>
    </submittedName>
</protein>
<keyword evidence="1" id="KW-0812">Transmembrane</keyword>
<reference evidence="2" key="2">
    <citation type="submission" date="2021-04" db="EMBL/GenBank/DDBJ databases">
        <authorList>
            <person name="Gilroy R."/>
        </authorList>
    </citation>
    <scope>NUCLEOTIDE SEQUENCE</scope>
    <source>
        <strain evidence="2">14324</strain>
    </source>
</reference>
<feature type="transmembrane region" description="Helical" evidence="1">
    <location>
        <begin position="98"/>
        <end position="120"/>
    </location>
</feature>
<comment type="caution">
    <text evidence="2">The sequence shown here is derived from an EMBL/GenBank/DDBJ whole genome shotgun (WGS) entry which is preliminary data.</text>
</comment>